<dbReference type="EMBL" id="VIFK01000507">
    <property type="protein sequence ID" value="TQE93018.1"/>
    <property type="molecule type" value="Genomic_DNA"/>
</dbReference>
<dbReference type="Proteomes" id="UP000315400">
    <property type="component" value="Unassembled WGS sequence"/>
</dbReference>
<dbReference type="Pfam" id="PF17288">
    <property type="entry name" value="Terminase_3C"/>
    <property type="match status" value="1"/>
</dbReference>
<accession>A0A540V8G1</accession>
<reference evidence="3 4" key="1">
    <citation type="submission" date="2019-06" db="EMBL/GenBank/DDBJ databases">
        <title>Metagenome assembled Genome of Spiribacter salinus SL48-SHIP from the microbial mat of Salt Lake 48 (Novosibirsk region, Russia).</title>
        <authorList>
            <person name="Shipova A."/>
            <person name="Rozanov A.S."/>
            <person name="Bryanskaya A.V."/>
            <person name="Peltek S.E."/>
        </authorList>
    </citation>
    <scope>NUCLEOTIDE SEQUENCE [LARGE SCALE GENOMIC DNA]</scope>
    <source>
        <strain evidence="3">SL48-SHIP-2</strain>
    </source>
</reference>
<dbReference type="Pfam" id="PF04466">
    <property type="entry name" value="Terminase_3"/>
    <property type="match status" value="1"/>
</dbReference>
<evidence type="ECO:0000259" key="2">
    <source>
        <dbReference type="Pfam" id="PF17288"/>
    </source>
</evidence>
<dbReference type="PANTHER" id="PTHR39184:SF1">
    <property type="entry name" value="PBSX PHAGE TERMINASE LARGE SUBUNIT"/>
    <property type="match status" value="1"/>
</dbReference>
<dbReference type="AlphaFoldDB" id="A0A540V8G1"/>
<proteinExistence type="predicted"/>
<dbReference type="InterPro" id="IPR006437">
    <property type="entry name" value="Phage_terminase_lsu"/>
</dbReference>
<evidence type="ECO:0000259" key="1">
    <source>
        <dbReference type="Pfam" id="PF04466"/>
    </source>
</evidence>
<comment type="caution">
    <text evidence="3">The sequence shown here is derived from an EMBL/GenBank/DDBJ whole genome shotgun (WGS) entry which is preliminary data.</text>
</comment>
<dbReference type="PANTHER" id="PTHR39184">
    <property type="match status" value="1"/>
</dbReference>
<evidence type="ECO:0000313" key="4">
    <source>
        <dbReference type="Proteomes" id="UP000315400"/>
    </source>
</evidence>
<dbReference type="Gene3D" id="3.40.50.300">
    <property type="entry name" value="P-loop containing nucleotide triphosphate hydrolases"/>
    <property type="match status" value="1"/>
</dbReference>
<dbReference type="InterPro" id="IPR035413">
    <property type="entry name" value="Terminase_L_C"/>
</dbReference>
<protein>
    <submittedName>
        <fullName evidence="3">PBSX family phage terminase large subunit</fullName>
    </submittedName>
</protein>
<dbReference type="InterPro" id="IPR052380">
    <property type="entry name" value="Viral_DNA_packaging_terminase"/>
</dbReference>
<feature type="domain" description="Phage terminase large subunit C-terminal" evidence="2">
    <location>
        <begin position="245"/>
        <end position="388"/>
    </location>
</feature>
<name>A0A540V8G1_9GAMM</name>
<dbReference type="Gene3D" id="3.30.420.280">
    <property type="match status" value="1"/>
</dbReference>
<sequence>MATAQIKLPPKLVPVFTNPARYRGAYGGRGSGKSFSFAKMLAVRGYAEPLRILCGREIQNSIKDSSQQEVIRAIESEPFLNAHYSYGESFIRGANGTEFLFKGLRHNYQQIKSTSGINICWVEEAEHVSEASWEVLIPTVREPGSEIWLTWNPESEDSATHRRFIKSPPSDSRIVKLNWRDNPWFPDELEYERQRDQERDPDRYQHIWEGETITRTEAQILGGKWAVREFEPDERKWDGPYYGLDFGFSNDPLAAVKCWVHDERLYIEHEAGKVNLELDDTPDYLRERVPGLVSDKVRADNARPECISHLKRHGMPGIQAAPKWQKSVEEGITFLRNFREIVIHPRCRQTQTECRLYSYKVDRLSGDVTSVIIDANNHFIDAIRYALSPIIKHNRKRAGVW</sequence>
<organism evidence="3 4">
    <name type="scientific">Spiribacter salinus</name>
    <dbReference type="NCBI Taxonomy" id="1335746"/>
    <lineage>
        <taxon>Bacteria</taxon>
        <taxon>Pseudomonadati</taxon>
        <taxon>Pseudomonadota</taxon>
        <taxon>Gammaproteobacteria</taxon>
        <taxon>Chromatiales</taxon>
        <taxon>Ectothiorhodospiraceae</taxon>
        <taxon>Spiribacter</taxon>
    </lineage>
</organism>
<evidence type="ECO:0000313" key="3">
    <source>
        <dbReference type="EMBL" id="TQE93018.1"/>
    </source>
</evidence>
<dbReference type="InterPro" id="IPR035412">
    <property type="entry name" value="Terminase_L_N"/>
</dbReference>
<feature type="domain" description="Phage terminase large subunit N-terminal" evidence="1">
    <location>
        <begin position="22"/>
        <end position="211"/>
    </location>
</feature>
<dbReference type="InterPro" id="IPR027417">
    <property type="entry name" value="P-loop_NTPase"/>
</dbReference>
<gene>
    <name evidence="3" type="ORF">FKY71_18505</name>
</gene>
<dbReference type="NCBIfam" id="TIGR01547">
    <property type="entry name" value="phage_term_2"/>
    <property type="match status" value="1"/>
</dbReference>